<proteinExistence type="inferred from homology"/>
<feature type="region of interest" description="Disordered" evidence="4">
    <location>
        <begin position="1"/>
        <end position="62"/>
    </location>
</feature>
<keyword evidence="2" id="KW-0539">Nucleus</keyword>
<dbReference type="Pfam" id="PF04003">
    <property type="entry name" value="Utp12"/>
    <property type="match status" value="1"/>
</dbReference>
<evidence type="ECO:0000259" key="5">
    <source>
        <dbReference type="Pfam" id="PF04003"/>
    </source>
</evidence>
<evidence type="ECO:0000256" key="3">
    <source>
        <dbReference type="ARBA" id="ARBA00038335"/>
    </source>
</evidence>
<dbReference type="EMBL" id="LN483144">
    <property type="protein sequence ID" value="CDZ96484.1"/>
    <property type="molecule type" value="Genomic_DNA"/>
</dbReference>
<name>A0A0F7SGN0_PHARH</name>
<organism evidence="6">
    <name type="scientific">Phaffia rhodozyma</name>
    <name type="common">Yeast</name>
    <name type="synonym">Xanthophyllomyces dendrorhous</name>
    <dbReference type="NCBI Taxonomy" id="264483"/>
    <lineage>
        <taxon>Eukaryota</taxon>
        <taxon>Fungi</taxon>
        <taxon>Dikarya</taxon>
        <taxon>Basidiomycota</taxon>
        <taxon>Agaricomycotina</taxon>
        <taxon>Tremellomycetes</taxon>
        <taxon>Cystofilobasidiales</taxon>
        <taxon>Mrakiaceae</taxon>
        <taxon>Phaffia</taxon>
    </lineage>
</organism>
<feature type="compositionally biased region" description="Acidic residues" evidence="4">
    <location>
        <begin position="273"/>
        <end position="305"/>
    </location>
</feature>
<feature type="compositionally biased region" description="Acidic residues" evidence="4">
    <location>
        <begin position="314"/>
        <end position="334"/>
    </location>
</feature>
<dbReference type="InterPro" id="IPR052414">
    <property type="entry name" value="U3_snoRNA-assoc_WDR"/>
</dbReference>
<feature type="domain" description="Small-subunit processome Utp12" evidence="5">
    <location>
        <begin position="99"/>
        <end position="210"/>
    </location>
</feature>
<comment type="subcellular location">
    <subcellularLocation>
        <location evidence="1">Nucleus</location>
    </subcellularLocation>
</comment>
<feature type="compositionally biased region" description="Polar residues" evidence="4">
    <location>
        <begin position="1"/>
        <end position="14"/>
    </location>
</feature>
<protein>
    <submittedName>
        <fullName evidence="6">WD40 repeat-containing protein</fullName>
    </submittedName>
</protein>
<dbReference type="AlphaFoldDB" id="A0A0F7SGN0"/>
<evidence type="ECO:0000256" key="2">
    <source>
        <dbReference type="ARBA" id="ARBA00023242"/>
    </source>
</evidence>
<feature type="region of interest" description="Disordered" evidence="4">
    <location>
        <begin position="222"/>
        <end position="334"/>
    </location>
</feature>
<sequence length="334" mass="35349">MAPTASVSMPSSEQPSKRSKQTTRYHERANANASTSAPLALPSDLPQPPTDDSPSFGDLLNAKPALAPLSSSNNATVGSEKTTSLSLARLLTQALHSSDSPLLEKCLGYSDHALVSSTVKKLQPELSVVLLERLGERISLGGGGRGGGASANRVRGAGVWFRCVMREKIGYLVTVPNLLVKLEPIHRVLNERIALNAPLLSLSGRLELALAQIEARQQQQASQAARAAGKSSNGGTYIEGESSDSSSSDEESGSEEEGEDVGEMEDVGFGIGSDEDEDDSEDEDDEDDEDAEDDEDNESIEDSDAEVVRNATLVDDEASEEGSEAGDEDDDLSE</sequence>
<evidence type="ECO:0000256" key="4">
    <source>
        <dbReference type="SAM" id="MobiDB-lite"/>
    </source>
</evidence>
<feature type="compositionally biased region" description="Acidic residues" evidence="4">
    <location>
        <begin position="247"/>
        <end position="266"/>
    </location>
</feature>
<dbReference type="PANTHER" id="PTHR44267">
    <property type="entry name" value="WD REPEAT-CONTAINING PROTEIN 43"/>
    <property type="match status" value="1"/>
</dbReference>
<dbReference type="PANTHER" id="PTHR44267:SF1">
    <property type="entry name" value="WD REPEAT-CONTAINING PROTEIN 43"/>
    <property type="match status" value="1"/>
</dbReference>
<evidence type="ECO:0000256" key="1">
    <source>
        <dbReference type="ARBA" id="ARBA00004123"/>
    </source>
</evidence>
<dbReference type="InterPro" id="IPR007148">
    <property type="entry name" value="SSU_processome_Utp12"/>
</dbReference>
<reference evidence="6" key="1">
    <citation type="submission" date="2014-08" db="EMBL/GenBank/DDBJ databases">
        <authorList>
            <person name="Sharma Rahul"/>
            <person name="Thines Marco"/>
        </authorList>
    </citation>
    <scope>NUCLEOTIDE SEQUENCE</scope>
</reference>
<comment type="similarity">
    <text evidence="3">Belongs to the UTP5 family.</text>
</comment>
<dbReference type="GO" id="GO:0000462">
    <property type="term" value="P:maturation of SSU-rRNA from tricistronic rRNA transcript (SSU-rRNA, 5.8S rRNA, LSU-rRNA)"/>
    <property type="evidence" value="ECO:0007669"/>
    <property type="project" value="TreeGrafter"/>
</dbReference>
<dbReference type="GO" id="GO:0005730">
    <property type="term" value="C:nucleolus"/>
    <property type="evidence" value="ECO:0007669"/>
    <property type="project" value="TreeGrafter"/>
</dbReference>
<evidence type="ECO:0000313" key="6">
    <source>
        <dbReference type="EMBL" id="CDZ96484.1"/>
    </source>
</evidence>
<accession>A0A0F7SGN0</accession>